<evidence type="ECO:0000313" key="3">
    <source>
        <dbReference type="Proteomes" id="UP000198539"/>
    </source>
</evidence>
<name>A0A1H2U7D6_9RHOB</name>
<organism evidence="2 3">
    <name type="scientific">Roseicitreum antarcticum</name>
    <dbReference type="NCBI Taxonomy" id="564137"/>
    <lineage>
        <taxon>Bacteria</taxon>
        <taxon>Pseudomonadati</taxon>
        <taxon>Pseudomonadota</taxon>
        <taxon>Alphaproteobacteria</taxon>
        <taxon>Rhodobacterales</taxon>
        <taxon>Paracoccaceae</taxon>
        <taxon>Roseicitreum</taxon>
    </lineage>
</organism>
<gene>
    <name evidence="2" type="ORF">SAMN04488238_102297</name>
</gene>
<protein>
    <submittedName>
        <fullName evidence="2">Uncharacterized protein</fullName>
    </submittedName>
</protein>
<keyword evidence="3" id="KW-1185">Reference proteome</keyword>
<reference evidence="2 3" key="1">
    <citation type="submission" date="2016-10" db="EMBL/GenBank/DDBJ databases">
        <authorList>
            <person name="de Groot N.N."/>
        </authorList>
    </citation>
    <scope>NUCLEOTIDE SEQUENCE [LARGE SCALE GENOMIC DNA]</scope>
    <source>
        <strain evidence="2 3">CGMCC 1.8894</strain>
    </source>
</reference>
<proteinExistence type="predicted"/>
<evidence type="ECO:0000313" key="2">
    <source>
        <dbReference type="EMBL" id="SDW51877.1"/>
    </source>
</evidence>
<dbReference type="STRING" id="564137.SAMN04488238_102297"/>
<dbReference type="OrthoDB" id="7869970at2"/>
<sequence>MTTTFATVDAATAAFALHSTADDATAAADTQDHLLVLIEEDLTGLTMAQGTALFAATAAPLGIAAVKRFPDRATAARRIWANLAALSAGQDGTPATAATPEVPPAPEAAPAPAEAARAPRRSRGINLAPKAEAKPCRAGTKQALLVDFLSRPGGASMAELREALTPWKVVTIKSGLSWDMNHQKGYGIRTTFEDGYHRWLATDYAGQGTFHADSHPEDASDKAALLAQNLANGYDPEELFHVYHLVLPAGMDAPQPHTPRAGAKAEVSA</sequence>
<dbReference type="Proteomes" id="UP000198539">
    <property type="component" value="Unassembled WGS sequence"/>
</dbReference>
<dbReference type="RefSeq" id="WP_092885905.1">
    <property type="nucleotide sequence ID" value="NZ_CP061498.1"/>
</dbReference>
<feature type="region of interest" description="Disordered" evidence="1">
    <location>
        <begin position="90"/>
        <end position="133"/>
    </location>
</feature>
<dbReference type="AlphaFoldDB" id="A0A1H2U7D6"/>
<accession>A0A1H2U7D6</accession>
<dbReference type="EMBL" id="FNOM01000002">
    <property type="protein sequence ID" value="SDW51877.1"/>
    <property type="molecule type" value="Genomic_DNA"/>
</dbReference>
<evidence type="ECO:0000256" key="1">
    <source>
        <dbReference type="SAM" id="MobiDB-lite"/>
    </source>
</evidence>